<organism evidence="9 10">
    <name type="scientific">Plakobranchus ocellatus</name>
    <dbReference type="NCBI Taxonomy" id="259542"/>
    <lineage>
        <taxon>Eukaryota</taxon>
        <taxon>Metazoa</taxon>
        <taxon>Spiralia</taxon>
        <taxon>Lophotrochozoa</taxon>
        <taxon>Mollusca</taxon>
        <taxon>Gastropoda</taxon>
        <taxon>Heterobranchia</taxon>
        <taxon>Euthyneura</taxon>
        <taxon>Panpulmonata</taxon>
        <taxon>Sacoglossa</taxon>
        <taxon>Placobranchoidea</taxon>
        <taxon>Plakobranchidae</taxon>
        <taxon>Plakobranchus</taxon>
    </lineage>
</organism>
<evidence type="ECO:0000256" key="4">
    <source>
        <dbReference type="ARBA" id="ARBA00022989"/>
    </source>
</evidence>
<keyword evidence="10" id="KW-1185">Reference proteome</keyword>
<dbReference type="InterPro" id="IPR055299">
    <property type="entry name" value="TIMMDC1"/>
</dbReference>
<keyword evidence="4 8" id="KW-1133">Transmembrane helix</keyword>
<evidence type="ECO:0000256" key="6">
    <source>
        <dbReference type="ARBA" id="ARBA00040778"/>
    </source>
</evidence>
<evidence type="ECO:0000256" key="2">
    <source>
        <dbReference type="ARBA" id="ARBA00008444"/>
    </source>
</evidence>
<evidence type="ECO:0000256" key="7">
    <source>
        <dbReference type="ARBA" id="ARBA00041344"/>
    </source>
</evidence>
<keyword evidence="5 8" id="KW-0472">Membrane</keyword>
<accession>A0AAV3Z4U7</accession>
<protein>
    <recommendedName>
        <fullName evidence="6">Complex I assembly factor TIMMDC1, mitochondrial</fullName>
    </recommendedName>
    <alternativeName>
        <fullName evidence="7">Translocase of inner mitochondrial membrane domain-containing protein 1</fullName>
    </alternativeName>
</protein>
<proteinExistence type="inferred from homology"/>
<evidence type="ECO:0000256" key="8">
    <source>
        <dbReference type="SAM" id="Phobius"/>
    </source>
</evidence>
<reference evidence="9 10" key="1">
    <citation type="journal article" date="2021" name="Elife">
        <title>Chloroplast acquisition without the gene transfer in kleptoplastic sea slugs, Plakobranchus ocellatus.</title>
        <authorList>
            <person name="Maeda T."/>
            <person name="Takahashi S."/>
            <person name="Yoshida T."/>
            <person name="Shimamura S."/>
            <person name="Takaki Y."/>
            <person name="Nagai Y."/>
            <person name="Toyoda A."/>
            <person name="Suzuki Y."/>
            <person name="Arimoto A."/>
            <person name="Ishii H."/>
            <person name="Satoh N."/>
            <person name="Nishiyama T."/>
            <person name="Hasebe M."/>
            <person name="Maruyama T."/>
            <person name="Minagawa J."/>
            <person name="Obokata J."/>
            <person name="Shigenobu S."/>
        </authorList>
    </citation>
    <scope>NUCLEOTIDE SEQUENCE [LARGE SCALE GENOMIC DNA]</scope>
</reference>
<dbReference type="EMBL" id="BLXT01002074">
    <property type="protein sequence ID" value="GFN90885.1"/>
    <property type="molecule type" value="Genomic_DNA"/>
</dbReference>
<evidence type="ECO:0000256" key="1">
    <source>
        <dbReference type="ARBA" id="ARBA00004141"/>
    </source>
</evidence>
<sequence>MIFPFAMCSGTNYKKHWPGTSFVGQWLLNSFKVHAAHTDSAEDAVLTTKSENSEEKHHNSESITSMHLNEFYVLANAYIQQETGKERVRMMFQKDHIGRNSPEMEYIQVTLVQTFVISFLMKYIPEFRLARQDFIREHHGTVFRTRLEAVRRMQDHVSLRAAMAGGKFATKITAFGAGFVFLSQIIASYRNKTSVLEYTIAAGLTGGLARIQLGIKGFIAGSFLGCVLGSLVGLLAYTTLTAYDVTQEQRHFNDIMSLLEVQKSVEGETAFKKKLELVRSKQDVTVLPAS</sequence>
<evidence type="ECO:0000256" key="5">
    <source>
        <dbReference type="ARBA" id="ARBA00023136"/>
    </source>
</evidence>
<evidence type="ECO:0000313" key="9">
    <source>
        <dbReference type="EMBL" id="GFN90885.1"/>
    </source>
</evidence>
<gene>
    <name evidence="9" type="ORF">PoB_001739100</name>
</gene>
<dbReference type="Proteomes" id="UP000735302">
    <property type="component" value="Unassembled WGS sequence"/>
</dbReference>
<dbReference type="GO" id="GO:0016020">
    <property type="term" value="C:membrane"/>
    <property type="evidence" value="ECO:0007669"/>
    <property type="project" value="UniProtKB-SubCell"/>
</dbReference>
<comment type="subcellular location">
    <subcellularLocation>
        <location evidence="1">Membrane</location>
        <topology evidence="1">Multi-pass membrane protein</topology>
    </subcellularLocation>
</comment>
<dbReference type="AlphaFoldDB" id="A0AAV3Z4U7"/>
<dbReference type="PANTHER" id="PTHR13002">
    <property type="entry name" value="C3ORF1 PROTEIN-RELATED"/>
    <property type="match status" value="1"/>
</dbReference>
<feature type="transmembrane region" description="Helical" evidence="8">
    <location>
        <begin position="218"/>
        <end position="240"/>
    </location>
</feature>
<keyword evidence="3 8" id="KW-0812">Transmembrane</keyword>
<comment type="caution">
    <text evidence="9">The sequence shown here is derived from an EMBL/GenBank/DDBJ whole genome shotgun (WGS) entry which is preliminary data.</text>
</comment>
<dbReference type="GO" id="GO:0005739">
    <property type="term" value="C:mitochondrion"/>
    <property type="evidence" value="ECO:0007669"/>
    <property type="project" value="TreeGrafter"/>
</dbReference>
<comment type="similarity">
    <text evidence="2">Belongs to the Tim17/Tim22/Tim23 family.</text>
</comment>
<evidence type="ECO:0000313" key="10">
    <source>
        <dbReference type="Proteomes" id="UP000735302"/>
    </source>
</evidence>
<dbReference type="PANTHER" id="PTHR13002:SF1">
    <property type="entry name" value="COMPLEX I ASSEMBLY FACTOR TIMMDC1, MITOCHONDRIAL"/>
    <property type="match status" value="1"/>
</dbReference>
<name>A0AAV3Z4U7_9GAST</name>
<dbReference type="GO" id="GO:0032981">
    <property type="term" value="P:mitochondrial respiratory chain complex I assembly"/>
    <property type="evidence" value="ECO:0007669"/>
    <property type="project" value="InterPro"/>
</dbReference>
<evidence type="ECO:0000256" key="3">
    <source>
        <dbReference type="ARBA" id="ARBA00022692"/>
    </source>
</evidence>